<accession>A0AAW6LRA9</accession>
<proteinExistence type="predicted"/>
<feature type="transmembrane region" description="Helical" evidence="1">
    <location>
        <begin position="65"/>
        <end position="81"/>
    </location>
</feature>
<evidence type="ECO:0000313" key="3">
    <source>
        <dbReference type="Proteomes" id="UP001217325"/>
    </source>
</evidence>
<organism evidence="2 3">
    <name type="scientific">Rhodococcus qingshengii</name>
    <dbReference type="NCBI Taxonomy" id="334542"/>
    <lineage>
        <taxon>Bacteria</taxon>
        <taxon>Bacillati</taxon>
        <taxon>Actinomycetota</taxon>
        <taxon>Actinomycetes</taxon>
        <taxon>Mycobacteriales</taxon>
        <taxon>Nocardiaceae</taxon>
        <taxon>Rhodococcus</taxon>
        <taxon>Rhodococcus erythropolis group</taxon>
    </lineage>
</organism>
<feature type="transmembrane region" description="Helical" evidence="1">
    <location>
        <begin position="118"/>
        <end position="138"/>
    </location>
</feature>
<feature type="transmembrane region" description="Helical" evidence="1">
    <location>
        <begin position="181"/>
        <end position="200"/>
    </location>
</feature>
<keyword evidence="1" id="KW-0812">Transmembrane</keyword>
<feature type="transmembrane region" description="Helical" evidence="1">
    <location>
        <begin position="150"/>
        <end position="169"/>
    </location>
</feature>
<evidence type="ECO:0008006" key="4">
    <source>
        <dbReference type="Google" id="ProtNLM"/>
    </source>
</evidence>
<reference evidence="2" key="1">
    <citation type="submission" date="2023-02" db="EMBL/GenBank/DDBJ databases">
        <title>A novel hydrolase synthesized by Rhodococcus erythropolis HQ is responsible for the detoxification of Zearalenone.</title>
        <authorList>
            <person name="Hu J."/>
            <person name="Xu J."/>
        </authorList>
    </citation>
    <scope>NUCLEOTIDE SEQUENCE</scope>
    <source>
        <strain evidence="2">HQ</strain>
    </source>
</reference>
<dbReference type="EMBL" id="JARDXE010000031">
    <property type="protein sequence ID" value="MDE8649683.1"/>
    <property type="molecule type" value="Genomic_DNA"/>
</dbReference>
<dbReference type="RefSeq" id="WP_275232974.1">
    <property type="nucleotide sequence ID" value="NZ_JARDXE010000031.1"/>
</dbReference>
<feature type="transmembrane region" description="Helical" evidence="1">
    <location>
        <begin position="41"/>
        <end position="59"/>
    </location>
</feature>
<dbReference type="Proteomes" id="UP001217325">
    <property type="component" value="Unassembled WGS sequence"/>
</dbReference>
<protein>
    <recommendedName>
        <fullName evidence="4">MASE1 domain-containing protein</fullName>
    </recommendedName>
</protein>
<evidence type="ECO:0000256" key="1">
    <source>
        <dbReference type="SAM" id="Phobius"/>
    </source>
</evidence>
<dbReference type="AlphaFoldDB" id="A0AAW6LRA9"/>
<feature type="transmembrane region" description="Helical" evidence="1">
    <location>
        <begin position="88"/>
        <end position="106"/>
    </location>
</feature>
<gene>
    <name evidence="2" type="ORF">PXH69_32430</name>
</gene>
<name>A0AAW6LRA9_RHOSG</name>
<keyword evidence="1" id="KW-1133">Transmembrane helix</keyword>
<evidence type="ECO:0000313" key="2">
    <source>
        <dbReference type="EMBL" id="MDE8649683.1"/>
    </source>
</evidence>
<sequence>MKGPVLVLRYVCRKTVASSLLISDNLHIYDRLTMDHSTRRMRSSLIFVAVLVVALAGIVARPPGFSSTFWPANAILLGILLRNPRSFAPLGLVAGAGALMTAELATGTSVQPALELNAVDLIGIVTGLATASLLGCFPRRMSEMKYATRILLVSILASAAAGSASALRTQLHEGSGAATELVVWFFADLCTYLIVLPGLLSAPRSYMFVGLSVPRSVRVCGHASLHKLSPR</sequence>
<keyword evidence="1" id="KW-0472">Membrane</keyword>
<comment type="caution">
    <text evidence="2">The sequence shown here is derived from an EMBL/GenBank/DDBJ whole genome shotgun (WGS) entry which is preliminary data.</text>
</comment>